<feature type="compositionally biased region" description="Low complexity" evidence="10">
    <location>
        <begin position="35"/>
        <end position="53"/>
    </location>
</feature>
<feature type="region of interest" description="Disordered" evidence="10">
    <location>
        <begin position="30"/>
        <end position="53"/>
    </location>
</feature>
<evidence type="ECO:0000256" key="9">
    <source>
        <dbReference type="ARBA" id="ARBA00041103"/>
    </source>
</evidence>
<dbReference type="PANTHER" id="PTHR10778:SF10">
    <property type="entry name" value="SOLUTE CARRIER FAMILY 35 MEMBER B1"/>
    <property type="match status" value="1"/>
</dbReference>
<comment type="subcellular location">
    <subcellularLocation>
        <location evidence="1">Endoplasmic reticulum membrane</location>
        <topology evidence="1">Multi-pass membrane protein</topology>
    </subcellularLocation>
</comment>
<evidence type="ECO:0000256" key="10">
    <source>
        <dbReference type="SAM" id="MobiDB-lite"/>
    </source>
</evidence>
<dbReference type="GeneID" id="27664636"/>
<reference evidence="12 13" key="1">
    <citation type="journal article" date="2014" name="BMC Genomics">
        <title>Comparative genomics of the major fungal agents of human and animal Sporotrichosis: Sporothrix schenckii and Sporothrix brasiliensis.</title>
        <authorList>
            <person name="Teixeira M.M."/>
            <person name="de Almeida L.G."/>
            <person name="Kubitschek-Barreira P."/>
            <person name="Alves F.L."/>
            <person name="Kioshima E.S."/>
            <person name="Abadio A.K."/>
            <person name="Fernandes L."/>
            <person name="Derengowski L.S."/>
            <person name="Ferreira K.S."/>
            <person name="Souza R.C."/>
            <person name="Ruiz J.C."/>
            <person name="de Andrade N.C."/>
            <person name="Paes H.C."/>
            <person name="Nicola A.M."/>
            <person name="Albuquerque P."/>
            <person name="Gerber A.L."/>
            <person name="Martins V.P."/>
            <person name="Peconick L.D."/>
            <person name="Neto A.V."/>
            <person name="Chaucanez C.B."/>
            <person name="Silva P.A."/>
            <person name="Cunha O.L."/>
            <person name="de Oliveira F.F."/>
            <person name="dos Santos T.C."/>
            <person name="Barros A.L."/>
            <person name="Soares M.A."/>
            <person name="de Oliveira L.M."/>
            <person name="Marini M.M."/>
            <person name="Villalobos-Duno H."/>
            <person name="Cunha M.M."/>
            <person name="de Hoog S."/>
            <person name="da Silveira J.F."/>
            <person name="Henrissat B."/>
            <person name="Nino-Vega G.A."/>
            <person name="Cisalpino P.S."/>
            <person name="Mora-Montes H.M."/>
            <person name="Almeida S.R."/>
            <person name="Stajich J.E."/>
            <person name="Lopes-Bezerra L.M."/>
            <person name="Vasconcelos A.T."/>
            <person name="Felipe M.S."/>
        </authorList>
    </citation>
    <scope>NUCLEOTIDE SEQUENCE [LARGE SCALE GENOMIC DNA]</scope>
    <source>
        <strain evidence="12 13">1099-18</strain>
    </source>
</reference>
<keyword evidence="6" id="KW-0256">Endoplasmic reticulum</keyword>
<dbReference type="GO" id="GO:0000139">
    <property type="term" value="C:Golgi membrane"/>
    <property type="evidence" value="ECO:0007669"/>
    <property type="project" value="TreeGrafter"/>
</dbReference>
<name>A0A0F2ME46_SPOSC</name>
<dbReference type="VEuPathDB" id="FungiDB:SPSK_02490"/>
<reference evidence="12 13" key="2">
    <citation type="journal article" date="2015" name="Eukaryot. Cell">
        <title>Asexual propagation of a virulent clone complex in a human and feline outbreak of sporotrichosis.</title>
        <authorList>
            <person name="Teixeira Mde M."/>
            <person name="Rodrigues A.M."/>
            <person name="Tsui C.K."/>
            <person name="de Almeida L.G."/>
            <person name="Van Diepeningen A.D."/>
            <person name="van den Ende B.G."/>
            <person name="Fernandes G.F."/>
            <person name="Kano R."/>
            <person name="Hamelin R.C."/>
            <person name="Lopes-Bezerra L.M."/>
            <person name="Vasconcelos A.T."/>
            <person name="de Hoog S."/>
            <person name="de Camargo Z.P."/>
            <person name="Felipe M.S."/>
        </authorList>
    </citation>
    <scope>NUCLEOTIDE SEQUENCE [LARGE SCALE GENOMIC DNA]</scope>
    <source>
        <strain evidence="12 13">1099-18</strain>
    </source>
</reference>
<keyword evidence="5 11" id="KW-0812">Transmembrane</keyword>
<dbReference type="InterPro" id="IPR013657">
    <property type="entry name" value="SCL35B1-4/HUT1"/>
</dbReference>
<comment type="caution">
    <text evidence="12">The sequence shown here is derived from an EMBL/GenBank/DDBJ whole genome shotgun (WGS) entry which is preliminary data.</text>
</comment>
<dbReference type="SUPFAM" id="SSF103481">
    <property type="entry name" value="Multidrug resistance efflux transporter EmrE"/>
    <property type="match status" value="1"/>
</dbReference>
<evidence type="ECO:0000313" key="12">
    <source>
        <dbReference type="EMBL" id="KJR86426.1"/>
    </source>
</evidence>
<dbReference type="OrthoDB" id="1601at2759"/>
<feature type="transmembrane region" description="Helical" evidence="11">
    <location>
        <begin position="248"/>
        <end position="265"/>
    </location>
</feature>
<dbReference type="GO" id="GO:0005789">
    <property type="term" value="C:endoplasmic reticulum membrane"/>
    <property type="evidence" value="ECO:0007669"/>
    <property type="project" value="UniProtKB-SubCell"/>
</dbReference>
<dbReference type="PANTHER" id="PTHR10778">
    <property type="entry name" value="SOLUTE CARRIER FAMILY 35 MEMBER B"/>
    <property type="match status" value="1"/>
</dbReference>
<feature type="transmembrane region" description="Helical" evidence="11">
    <location>
        <begin position="113"/>
        <end position="135"/>
    </location>
</feature>
<protein>
    <recommendedName>
        <fullName evidence="9">UDP-galactose transporter homolog 1</fullName>
    </recommendedName>
</protein>
<feature type="transmembrane region" description="Helical" evidence="11">
    <location>
        <begin position="155"/>
        <end position="175"/>
    </location>
</feature>
<feature type="transmembrane region" description="Helical" evidence="11">
    <location>
        <begin position="70"/>
        <end position="87"/>
    </location>
</feature>
<dbReference type="KEGG" id="ssck:SPSK_02490"/>
<dbReference type="GO" id="GO:0005460">
    <property type="term" value="F:UDP-glucose transmembrane transporter activity"/>
    <property type="evidence" value="ECO:0007669"/>
    <property type="project" value="TreeGrafter"/>
</dbReference>
<feature type="transmembrane region" description="Helical" evidence="11">
    <location>
        <begin position="209"/>
        <end position="228"/>
    </location>
</feature>
<sequence length="452" mass="47407">MARTKQAAPVRREPSSEYVSKLDREAALLAKQQEANGQTATAAGGSNGAATAKAGASGASQKSAAGMRQAAIAVAGIYGSFLTWGYLQEKLTTTTYPAPIVANRDPANATEVFHFPVFLNTVQSAMAAVTGMLYLWATTPTGTPLPPIIPSSRLLLPLLLVALTSSLASPFGYAALGHIDYITYILAKSCKLLPVMFLHVTLFRRRYPLYKYMVVAAVTAGVAVFTLHTGSHKKRASSSSSSGSGTGQTAWGLLLLGINLLFDGLTNSTQDYIFGAFQPFSGPQMMCANSLMQTAVTGAYLLVVSPLLVHSGVGAWLGAVDEVATSAGRGVAAAATGLWGTNLGSGELAAALEFMQRHPSVWRDVLGFAACGAVGQIFIFYALATFSSVFLVTVTVTRKMCTMMLSVVAFGHRLSGMQWLGVGLVFGGIGVEAQIARTEKLKKEAAKAGKTQ</sequence>
<dbReference type="Proteomes" id="UP000033710">
    <property type="component" value="Unassembled WGS sequence"/>
</dbReference>
<gene>
    <name evidence="12" type="ORF">SPSK_02490</name>
</gene>
<evidence type="ECO:0000256" key="2">
    <source>
        <dbReference type="ARBA" id="ARBA00010694"/>
    </source>
</evidence>
<evidence type="ECO:0000256" key="4">
    <source>
        <dbReference type="ARBA" id="ARBA00022597"/>
    </source>
</evidence>
<evidence type="ECO:0000256" key="8">
    <source>
        <dbReference type="ARBA" id="ARBA00023136"/>
    </source>
</evidence>
<evidence type="ECO:0000313" key="13">
    <source>
        <dbReference type="Proteomes" id="UP000033710"/>
    </source>
</evidence>
<evidence type="ECO:0000256" key="5">
    <source>
        <dbReference type="ARBA" id="ARBA00022692"/>
    </source>
</evidence>
<comment type="similarity">
    <text evidence="2">Belongs to the nucleotide-sugar transporter family. SLC35B subfamily.</text>
</comment>
<evidence type="ECO:0000256" key="7">
    <source>
        <dbReference type="ARBA" id="ARBA00022989"/>
    </source>
</evidence>
<feature type="transmembrane region" description="Helical" evidence="11">
    <location>
        <begin position="365"/>
        <end position="396"/>
    </location>
</feature>
<organism evidence="12 13">
    <name type="scientific">Sporothrix schenckii 1099-18</name>
    <dbReference type="NCBI Taxonomy" id="1397361"/>
    <lineage>
        <taxon>Eukaryota</taxon>
        <taxon>Fungi</taxon>
        <taxon>Dikarya</taxon>
        <taxon>Ascomycota</taxon>
        <taxon>Pezizomycotina</taxon>
        <taxon>Sordariomycetes</taxon>
        <taxon>Sordariomycetidae</taxon>
        <taxon>Ophiostomatales</taxon>
        <taxon>Ophiostomataceae</taxon>
        <taxon>Sporothrix</taxon>
    </lineage>
</organism>
<keyword evidence="7 11" id="KW-1133">Transmembrane helix</keyword>
<keyword evidence="3" id="KW-0813">Transport</keyword>
<dbReference type="InterPro" id="IPR037185">
    <property type="entry name" value="EmrE-like"/>
</dbReference>
<proteinExistence type="inferred from homology"/>
<feature type="transmembrane region" description="Helical" evidence="11">
    <location>
        <begin position="181"/>
        <end position="202"/>
    </location>
</feature>
<dbReference type="GO" id="GO:0005459">
    <property type="term" value="F:UDP-galactose transmembrane transporter activity"/>
    <property type="evidence" value="ECO:0007669"/>
    <property type="project" value="TreeGrafter"/>
</dbReference>
<keyword evidence="8 11" id="KW-0472">Membrane</keyword>
<dbReference type="RefSeq" id="XP_016589102.1">
    <property type="nucleotide sequence ID" value="XM_016729359.1"/>
</dbReference>
<dbReference type="AlphaFoldDB" id="A0A0F2ME46"/>
<evidence type="ECO:0000256" key="11">
    <source>
        <dbReference type="SAM" id="Phobius"/>
    </source>
</evidence>
<evidence type="ECO:0000256" key="1">
    <source>
        <dbReference type="ARBA" id="ARBA00004477"/>
    </source>
</evidence>
<keyword evidence="4" id="KW-0762">Sugar transport</keyword>
<dbReference type="Pfam" id="PF08449">
    <property type="entry name" value="UAA"/>
    <property type="match status" value="1"/>
</dbReference>
<evidence type="ECO:0000256" key="6">
    <source>
        <dbReference type="ARBA" id="ARBA00022824"/>
    </source>
</evidence>
<dbReference type="EMBL" id="AXCR01000006">
    <property type="protein sequence ID" value="KJR86426.1"/>
    <property type="molecule type" value="Genomic_DNA"/>
</dbReference>
<accession>A0A0F2ME46</accession>
<evidence type="ECO:0000256" key="3">
    <source>
        <dbReference type="ARBA" id="ARBA00022448"/>
    </source>
</evidence>